<organism evidence="1 2">
    <name type="scientific">Archangium lansingense</name>
    <dbReference type="NCBI Taxonomy" id="2995310"/>
    <lineage>
        <taxon>Bacteria</taxon>
        <taxon>Pseudomonadati</taxon>
        <taxon>Myxococcota</taxon>
        <taxon>Myxococcia</taxon>
        <taxon>Myxococcales</taxon>
        <taxon>Cystobacterineae</taxon>
        <taxon>Archangiaceae</taxon>
        <taxon>Archangium</taxon>
    </lineage>
</organism>
<evidence type="ECO:0000313" key="2">
    <source>
        <dbReference type="Proteomes" id="UP001207654"/>
    </source>
</evidence>
<accession>A0ABT4A211</accession>
<reference evidence="1 2" key="1">
    <citation type="submission" date="2022-11" db="EMBL/GenBank/DDBJ databases">
        <title>Minimal conservation of predation-associated metabolite biosynthetic gene clusters underscores biosynthetic potential of Myxococcota including descriptions for ten novel species: Archangium lansinium sp. nov., Myxococcus landrumus sp. nov., Nannocystis bai.</title>
        <authorList>
            <person name="Ahearne A."/>
            <person name="Stevens C."/>
            <person name="Phillips K."/>
        </authorList>
    </citation>
    <scope>NUCLEOTIDE SEQUENCE [LARGE SCALE GENOMIC DNA]</scope>
    <source>
        <strain evidence="1 2">MIWBW</strain>
    </source>
</reference>
<proteinExistence type="predicted"/>
<dbReference type="RefSeq" id="WP_267534590.1">
    <property type="nucleotide sequence ID" value="NZ_JAPNKA010000001.1"/>
</dbReference>
<keyword evidence="2" id="KW-1185">Reference proteome</keyword>
<comment type="caution">
    <text evidence="1">The sequence shown here is derived from an EMBL/GenBank/DDBJ whole genome shotgun (WGS) entry which is preliminary data.</text>
</comment>
<dbReference type="EMBL" id="JAPNKA010000001">
    <property type="protein sequence ID" value="MCY1075670.1"/>
    <property type="molecule type" value="Genomic_DNA"/>
</dbReference>
<gene>
    <name evidence="1" type="ORF">OV287_14405</name>
</gene>
<dbReference type="Proteomes" id="UP001207654">
    <property type="component" value="Unassembled WGS sequence"/>
</dbReference>
<name>A0ABT4A211_9BACT</name>
<protein>
    <submittedName>
        <fullName evidence="1">Uncharacterized protein</fullName>
    </submittedName>
</protein>
<evidence type="ECO:0000313" key="1">
    <source>
        <dbReference type="EMBL" id="MCY1075670.1"/>
    </source>
</evidence>
<sequence>MRTGIRLAKASPENITLPQLQDAILDAETLEQLFRDIQRCAVVDEVLLKGGAAVMASEKSVPLADAEQALREKQVAGVQIRYWYEGASWWDTLMHTPRGVRLIRIEHRSGG</sequence>